<dbReference type="EMBL" id="CAXAMM010002069">
    <property type="protein sequence ID" value="CAK8994589.1"/>
    <property type="molecule type" value="Genomic_DNA"/>
</dbReference>
<dbReference type="InterPro" id="IPR036397">
    <property type="entry name" value="RNaseH_sf"/>
</dbReference>
<organism evidence="3 4">
    <name type="scientific">Durusdinium trenchii</name>
    <dbReference type="NCBI Taxonomy" id="1381693"/>
    <lineage>
        <taxon>Eukaryota</taxon>
        <taxon>Sar</taxon>
        <taxon>Alveolata</taxon>
        <taxon>Dinophyceae</taxon>
        <taxon>Suessiales</taxon>
        <taxon>Symbiodiniaceae</taxon>
        <taxon>Durusdinium</taxon>
    </lineage>
</organism>
<feature type="transmembrane region" description="Helical" evidence="1">
    <location>
        <begin position="50"/>
        <end position="67"/>
    </location>
</feature>
<dbReference type="PROSITE" id="PS50994">
    <property type="entry name" value="INTEGRASE"/>
    <property type="match status" value="1"/>
</dbReference>
<name>A0ABP0HWJ1_9DINO</name>
<feature type="non-terminal residue" evidence="3">
    <location>
        <position position="948"/>
    </location>
</feature>
<evidence type="ECO:0000313" key="4">
    <source>
        <dbReference type="Proteomes" id="UP001642464"/>
    </source>
</evidence>
<evidence type="ECO:0000256" key="1">
    <source>
        <dbReference type="SAM" id="Phobius"/>
    </source>
</evidence>
<keyword evidence="1" id="KW-0812">Transmembrane</keyword>
<feature type="domain" description="Integrase catalytic" evidence="2">
    <location>
        <begin position="246"/>
        <end position="413"/>
    </location>
</feature>
<dbReference type="SUPFAM" id="SSF53098">
    <property type="entry name" value="Ribonuclease H-like"/>
    <property type="match status" value="1"/>
</dbReference>
<sequence>MVEEAKTQCPSRSWFSLVCTAVTSIQNLNQRDWKQVEDLRKKRQRCRRQLRGAITLIWAIILASQNSSKFYFEWPKFAVAGWNLPELQHFIKQYQKEFGPLYFTQIDGCQHGMKSPDGQFIQKSWLVMNNDPEFHDRCGRKCDQSHTHRPGGMIGMGSKAVSETAFYPKSMVDGIARLWKSQWQRNIKASPKEVYKAIMAIDNDMELERKEDRTGYVKIEVYQMKCQACLETKKGAQMTLPSSTESRSRPWQMIGLDTFELYFPKLKTKARYLLMTCLTMRFTSVHLLWQGDAATTGTESGQKLIHAFVEGWLLHRPRPEWVMVDAQTSLAKGDFAAFCQSIGIGVTAVPGEAHWQHGSTESMVKALKNTMKKVRSEHSSLSPKLVALLASSAQNHGDRVRGYSPVQWAYGLEPGAWHLEHDPLEVNTNNGMNTAEFWQLQKNREAVEQIHRKELAAARMTRLYNASSRPTNAYTVGDWVCIWRNPTIKARKKDFLNESQVSILNVTFFQRNHDMKENLILEKKNKQSLWMNGMGLQKDRVQVPDHDQDREKIPHKENCESSNMWSLFQPTTTTDCPVEERFIQPTRRTYWWDDQQNGTYEDNWKKTEKNIPAFARPWTGRCEFTVRPGGRKRKVQNYNLDDEEGKETMTMQALSEETGMDIYQLFDMKNDNVPEENYMADNDHQQKNEDYQNGPEQRRQELLEEISEEEKEEQFLLDFMLSEQVIDAEEACFIEIEIDNMQAFVLDSTAYVADKLQGQNKEVNFKKLSPHHQELMKEAMAREVSEVLRSQSLRALREQVPEAVLKERIIPMRWILIWKPLSTPELPPTDGTPTVLREDGLAKAKARIVLIGYKHPDLARRDERTGRPQLRTASPTLSRLGRQLVLQAAALDQHLLESADAKSAFLQADEGIGTQPLYTYGVPELSHALQIPKNQAMEVVGAIYGLTN</sequence>
<keyword evidence="4" id="KW-1185">Reference proteome</keyword>
<evidence type="ECO:0000313" key="3">
    <source>
        <dbReference type="EMBL" id="CAK8994589.1"/>
    </source>
</evidence>
<comment type="caution">
    <text evidence="3">The sequence shown here is derived from an EMBL/GenBank/DDBJ whole genome shotgun (WGS) entry which is preliminary data.</text>
</comment>
<accession>A0ABP0HWJ1</accession>
<dbReference type="Proteomes" id="UP001642464">
    <property type="component" value="Unassembled WGS sequence"/>
</dbReference>
<reference evidence="3 4" key="1">
    <citation type="submission" date="2024-02" db="EMBL/GenBank/DDBJ databases">
        <authorList>
            <person name="Chen Y."/>
            <person name="Shah S."/>
            <person name="Dougan E. K."/>
            <person name="Thang M."/>
            <person name="Chan C."/>
        </authorList>
    </citation>
    <scope>NUCLEOTIDE SEQUENCE [LARGE SCALE GENOMIC DNA]</scope>
</reference>
<keyword evidence="1" id="KW-0472">Membrane</keyword>
<protein>
    <submittedName>
        <fullName evidence="3">Cytoplasmic dynein 1 heavy chain 1</fullName>
    </submittedName>
</protein>
<keyword evidence="1" id="KW-1133">Transmembrane helix</keyword>
<evidence type="ECO:0000259" key="2">
    <source>
        <dbReference type="PROSITE" id="PS50994"/>
    </source>
</evidence>
<dbReference type="Gene3D" id="3.30.420.10">
    <property type="entry name" value="Ribonuclease H-like superfamily/Ribonuclease H"/>
    <property type="match status" value="1"/>
</dbReference>
<dbReference type="InterPro" id="IPR001584">
    <property type="entry name" value="Integrase_cat-core"/>
</dbReference>
<proteinExistence type="predicted"/>
<dbReference type="InterPro" id="IPR012337">
    <property type="entry name" value="RNaseH-like_sf"/>
</dbReference>
<gene>
    <name evidence="3" type="ORF">SCF082_LOCUS3989</name>
</gene>